<evidence type="ECO:0000256" key="1">
    <source>
        <dbReference type="SAM" id="SignalP"/>
    </source>
</evidence>
<sequence length="164" mass="17154">MFRTLASSALAIGTGLAGLAIATPARAVTTAPKAQHCVVSVETGASLGCYTSLAAADRAGSTERAPLLVLARLFDRTGYDARGATLTVKGSRACTASTGNLDLGLTNLGAFGFDNRTSSFYTRNRCDLRGYTGYYFGGTGFAKYQDADVQLVKFNNNLSSIKLS</sequence>
<proteinExistence type="predicted"/>
<dbReference type="Gene3D" id="2.60.20.10">
    <property type="entry name" value="Crystallins"/>
    <property type="match status" value="1"/>
</dbReference>
<dbReference type="EMBL" id="BAAAPO010000027">
    <property type="protein sequence ID" value="GAA1794020.1"/>
    <property type="molecule type" value="Genomic_DNA"/>
</dbReference>
<comment type="caution">
    <text evidence="2">The sequence shown here is derived from an EMBL/GenBank/DDBJ whole genome shotgun (WGS) entry which is preliminary data.</text>
</comment>
<accession>A0ABN2LMQ1</accession>
<name>A0ABN2LMQ1_9MICO</name>
<feature type="chain" id="PRO_5046294030" evidence="1">
    <location>
        <begin position="28"/>
        <end position="164"/>
    </location>
</feature>
<protein>
    <submittedName>
        <fullName evidence="2">Uncharacterized protein</fullName>
    </submittedName>
</protein>
<organism evidence="2 3">
    <name type="scientific">Nostocoides veronense</name>
    <dbReference type="NCBI Taxonomy" id="330836"/>
    <lineage>
        <taxon>Bacteria</taxon>
        <taxon>Bacillati</taxon>
        <taxon>Actinomycetota</taxon>
        <taxon>Actinomycetes</taxon>
        <taxon>Micrococcales</taxon>
        <taxon>Intrasporangiaceae</taxon>
        <taxon>Nostocoides</taxon>
    </lineage>
</organism>
<keyword evidence="1" id="KW-0732">Signal</keyword>
<keyword evidence="3" id="KW-1185">Reference proteome</keyword>
<dbReference type="RefSeq" id="WP_344083960.1">
    <property type="nucleotide sequence ID" value="NZ_BAAAPO010000027.1"/>
</dbReference>
<evidence type="ECO:0000313" key="3">
    <source>
        <dbReference type="Proteomes" id="UP001499938"/>
    </source>
</evidence>
<evidence type="ECO:0000313" key="2">
    <source>
        <dbReference type="EMBL" id="GAA1794020.1"/>
    </source>
</evidence>
<feature type="signal peptide" evidence="1">
    <location>
        <begin position="1"/>
        <end position="27"/>
    </location>
</feature>
<reference evidence="2 3" key="1">
    <citation type="journal article" date="2019" name="Int. J. Syst. Evol. Microbiol.">
        <title>The Global Catalogue of Microorganisms (GCM) 10K type strain sequencing project: providing services to taxonomists for standard genome sequencing and annotation.</title>
        <authorList>
            <consortium name="The Broad Institute Genomics Platform"/>
            <consortium name="The Broad Institute Genome Sequencing Center for Infectious Disease"/>
            <person name="Wu L."/>
            <person name="Ma J."/>
        </authorList>
    </citation>
    <scope>NUCLEOTIDE SEQUENCE [LARGE SCALE GENOMIC DNA]</scope>
    <source>
        <strain evidence="2 3">JCM 15592</strain>
    </source>
</reference>
<dbReference type="Proteomes" id="UP001499938">
    <property type="component" value="Unassembled WGS sequence"/>
</dbReference>
<gene>
    <name evidence="2" type="ORF">GCM10009811_18450</name>
</gene>